<dbReference type="InterPro" id="IPR050326">
    <property type="entry name" value="NAD_dep_DNA_ligaseB"/>
</dbReference>
<feature type="domain" description="ATP-dependent DNA ligase family profile" evidence="7">
    <location>
        <begin position="117"/>
        <end position="214"/>
    </location>
</feature>
<accession>A0A076FAH4</accession>
<keyword evidence="3" id="KW-0235">DNA replication</keyword>
<name>A0A076FAH4_9BACT</name>
<dbReference type="PROSITE" id="PS50160">
    <property type="entry name" value="DNA_LIGASE_A3"/>
    <property type="match status" value="1"/>
</dbReference>
<organism evidence="8 9">
    <name type="scientific">Campylobacter iguaniorum</name>
    <dbReference type="NCBI Taxonomy" id="1244531"/>
    <lineage>
        <taxon>Bacteria</taxon>
        <taxon>Pseudomonadati</taxon>
        <taxon>Campylobacterota</taxon>
        <taxon>Epsilonproteobacteria</taxon>
        <taxon>Campylobacterales</taxon>
        <taxon>Campylobacteraceae</taxon>
        <taxon>Campylobacter</taxon>
    </lineage>
</organism>
<dbReference type="NCBIfam" id="NF006592">
    <property type="entry name" value="PRK09125.1"/>
    <property type="match status" value="1"/>
</dbReference>
<dbReference type="Proteomes" id="UP000028486">
    <property type="component" value="Chromosome"/>
</dbReference>
<dbReference type="GO" id="GO:0006281">
    <property type="term" value="P:DNA repair"/>
    <property type="evidence" value="ECO:0007669"/>
    <property type="project" value="UniProtKB-KW"/>
</dbReference>
<dbReference type="PATRIC" id="fig|1244531.5.peg.1599"/>
<evidence type="ECO:0000313" key="8">
    <source>
        <dbReference type="EMBL" id="AII15225.1"/>
    </source>
</evidence>
<dbReference type="KEGG" id="caj:CIG1485E_1402"/>
<comment type="cofactor">
    <cofactor evidence="1">
        <name>a divalent metal cation</name>
        <dbReference type="ChEBI" id="CHEBI:60240"/>
    </cofactor>
</comment>
<dbReference type="EMBL" id="CP009043">
    <property type="protein sequence ID" value="AII15225.1"/>
    <property type="molecule type" value="Genomic_DNA"/>
</dbReference>
<dbReference type="PANTHER" id="PTHR47810">
    <property type="entry name" value="DNA LIGASE"/>
    <property type="match status" value="1"/>
</dbReference>
<evidence type="ECO:0000259" key="7">
    <source>
        <dbReference type="PROSITE" id="PS50160"/>
    </source>
</evidence>
<dbReference type="Gene3D" id="3.30.470.30">
    <property type="entry name" value="DNA ligase/mRNA capping enzyme"/>
    <property type="match status" value="1"/>
</dbReference>
<dbReference type="eggNOG" id="COG1793">
    <property type="taxonomic scope" value="Bacteria"/>
</dbReference>
<sequence length="273" mass="30903">MRFLAVFALLFGFLHAEVMLLKEYKDENLSGWVMSEKFDGVRAIWDGKNLKSKNGKIINAPIWWLESFPPFMIDGELWSQRGEFEKITSIVSDAHPSNEWQSIKFMIFDLPQVSGNLQARLEILRKFLAKNPNKFINVIDQKPVSSNQMAFDFLDDVTAIGGEGIVVRDPNAAYIGGRSSKILKLKKFKDSECEVVELRKGNGKYAGVLGSLVCKDIFSGVSFKIGSGFSDFQRANPPKIGSIITYKYQNLTKFNKPRFPVFLRVKSDIILSK</sequence>
<dbReference type="CDD" id="cd07896">
    <property type="entry name" value="Adenylation_kDNA_ligase_like"/>
    <property type="match status" value="1"/>
</dbReference>
<evidence type="ECO:0000313" key="9">
    <source>
        <dbReference type="Proteomes" id="UP000028486"/>
    </source>
</evidence>
<keyword evidence="5" id="KW-0234">DNA repair</keyword>
<dbReference type="HOGENOM" id="CLU_021047_0_0_7"/>
<dbReference type="PROSITE" id="PS00333">
    <property type="entry name" value="DNA_LIGASE_A2"/>
    <property type="match status" value="1"/>
</dbReference>
<dbReference type="InterPro" id="IPR029319">
    <property type="entry name" value="DNA_ligase_OB"/>
</dbReference>
<dbReference type="SUPFAM" id="SSF50249">
    <property type="entry name" value="Nucleic acid-binding proteins"/>
    <property type="match status" value="1"/>
</dbReference>
<proteinExistence type="predicted"/>
<protein>
    <submittedName>
        <fullName evidence="8">DNA ligase</fullName>
        <ecNumber evidence="8">6.5.1.2</ecNumber>
    </submittedName>
</protein>
<comment type="catalytic activity">
    <reaction evidence="6">
        <text>ATP + (deoxyribonucleotide)n-3'-hydroxyl + 5'-phospho-(deoxyribonucleotide)m = (deoxyribonucleotide)n+m + AMP + diphosphate.</text>
        <dbReference type="EC" id="6.5.1.1"/>
    </reaction>
</comment>
<evidence type="ECO:0000256" key="5">
    <source>
        <dbReference type="ARBA" id="ARBA00023204"/>
    </source>
</evidence>
<dbReference type="Gene3D" id="2.40.50.140">
    <property type="entry name" value="Nucleic acid-binding proteins"/>
    <property type="match status" value="1"/>
</dbReference>
<dbReference type="RefSeq" id="WP_038454933.1">
    <property type="nucleotide sequence ID" value="NZ_CP009043.1"/>
</dbReference>
<dbReference type="CDD" id="cd08041">
    <property type="entry name" value="OBF_kDNA_ligase_like"/>
    <property type="match status" value="1"/>
</dbReference>
<evidence type="ECO:0000256" key="3">
    <source>
        <dbReference type="ARBA" id="ARBA00022705"/>
    </source>
</evidence>
<evidence type="ECO:0000256" key="2">
    <source>
        <dbReference type="ARBA" id="ARBA00022598"/>
    </source>
</evidence>
<dbReference type="GO" id="GO:0003910">
    <property type="term" value="F:DNA ligase (ATP) activity"/>
    <property type="evidence" value="ECO:0007669"/>
    <property type="project" value="UniProtKB-EC"/>
</dbReference>
<keyword evidence="2 8" id="KW-0436">Ligase</keyword>
<evidence type="ECO:0000256" key="4">
    <source>
        <dbReference type="ARBA" id="ARBA00022763"/>
    </source>
</evidence>
<dbReference type="Pfam" id="PF01068">
    <property type="entry name" value="DNA_ligase_A_M"/>
    <property type="match status" value="1"/>
</dbReference>
<dbReference type="InterPro" id="IPR012340">
    <property type="entry name" value="NA-bd_OB-fold"/>
</dbReference>
<dbReference type="GO" id="GO:0006310">
    <property type="term" value="P:DNA recombination"/>
    <property type="evidence" value="ECO:0007669"/>
    <property type="project" value="InterPro"/>
</dbReference>
<keyword evidence="4" id="KW-0227">DNA damage</keyword>
<dbReference type="InterPro" id="IPR016059">
    <property type="entry name" value="DNA_ligase_ATP-dep_CS"/>
</dbReference>
<dbReference type="InterPro" id="IPR012310">
    <property type="entry name" value="DNA_ligase_ATP-dep_cent"/>
</dbReference>
<reference evidence="9" key="1">
    <citation type="journal article" date="2014" name="Genome Announc.">
        <title>Complete Genome Sequence of Campylobacter iguaniorum Strain 1485ET, Isolated from a Bearded Dragon (Pogona vitticeps).</title>
        <authorList>
            <person name="Gilbert M.J."/>
            <person name="Miller W.G."/>
            <person name="Yee E."/>
            <person name="Kik M."/>
            <person name="Wagenaar J.A."/>
            <person name="Duim B."/>
        </authorList>
    </citation>
    <scope>NUCLEOTIDE SEQUENCE [LARGE SCALE GENOMIC DNA]</scope>
    <source>
        <strain evidence="9">1485E</strain>
    </source>
</reference>
<dbReference type="EC" id="6.5.1.2" evidence="8"/>
<gene>
    <name evidence="8" type="primary">lig</name>
    <name evidence="8" type="ORF">CIG1485E_1402</name>
</gene>
<dbReference type="GO" id="GO:0003911">
    <property type="term" value="F:DNA ligase (NAD+) activity"/>
    <property type="evidence" value="ECO:0007669"/>
    <property type="project" value="UniProtKB-EC"/>
</dbReference>
<dbReference type="Pfam" id="PF14743">
    <property type="entry name" value="DNA_ligase_OB_2"/>
    <property type="match status" value="1"/>
</dbReference>
<dbReference type="AlphaFoldDB" id="A0A076FAH4"/>
<dbReference type="GO" id="GO:0005524">
    <property type="term" value="F:ATP binding"/>
    <property type="evidence" value="ECO:0007669"/>
    <property type="project" value="InterPro"/>
</dbReference>
<dbReference type="Gene3D" id="3.30.1490.70">
    <property type="match status" value="1"/>
</dbReference>
<evidence type="ECO:0000256" key="6">
    <source>
        <dbReference type="ARBA" id="ARBA00034003"/>
    </source>
</evidence>
<dbReference type="STRING" id="1244531.CIG2463D_1592"/>
<keyword evidence="9" id="KW-1185">Reference proteome</keyword>
<dbReference type="GO" id="GO:0006260">
    <property type="term" value="P:DNA replication"/>
    <property type="evidence" value="ECO:0007669"/>
    <property type="project" value="UniProtKB-KW"/>
</dbReference>
<evidence type="ECO:0000256" key="1">
    <source>
        <dbReference type="ARBA" id="ARBA00001968"/>
    </source>
</evidence>
<dbReference type="PANTHER" id="PTHR47810:SF1">
    <property type="entry name" value="DNA LIGASE B"/>
    <property type="match status" value="1"/>
</dbReference>
<dbReference type="SUPFAM" id="SSF56091">
    <property type="entry name" value="DNA ligase/mRNA capping enzyme, catalytic domain"/>
    <property type="match status" value="1"/>
</dbReference>